<evidence type="ECO:0000313" key="4">
    <source>
        <dbReference type="Proteomes" id="UP001569963"/>
    </source>
</evidence>
<organism evidence="3 4">
    <name type="scientific">Actinomadura monticuli</name>
    <dbReference type="NCBI Taxonomy" id="3097367"/>
    <lineage>
        <taxon>Bacteria</taxon>
        <taxon>Bacillati</taxon>
        <taxon>Actinomycetota</taxon>
        <taxon>Actinomycetes</taxon>
        <taxon>Streptosporangiales</taxon>
        <taxon>Thermomonosporaceae</taxon>
        <taxon>Actinomadura</taxon>
    </lineage>
</organism>
<gene>
    <name evidence="3" type="ORF">SM611_15305</name>
</gene>
<evidence type="ECO:0000313" key="3">
    <source>
        <dbReference type="EMBL" id="MFA1540295.1"/>
    </source>
</evidence>
<keyword evidence="2" id="KW-0812">Transmembrane</keyword>
<feature type="compositionally biased region" description="Basic and acidic residues" evidence="1">
    <location>
        <begin position="125"/>
        <end position="135"/>
    </location>
</feature>
<keyword evidence="2" id="KW-0472">Membrane</keyword>
<protein>
    <recommendedName>
        <fullName evidence="5">DUF3618 domain-containing protein</fullName>
    </recommendedName>
</protein>
<reference evidence="3 4" key="1">
    <citation type="submission" date="2023-11" db="EMBL/GenBank/DDBJ databases">
        <title>Actinomadura monticuli sp. nov., isolated from volcanic ash.</title>
        <authorList>
            <person name="Lee S.D."/>
            <person name="Yang H."/>
            <person name="Kim I.S."/>
        </authorList>
    </citation>
    <scope>NUCLEOTIDE SEQUENCE [LARGE SCALE GENOMIC DNA]</scope>
    <source>
        <strain evidence="3 4">DLS-62</strain>
    </source>
</reference>
<dbReference type="EMBL" id="JAXCEI010000006">
    <property type="protein sequence ID" value="MFA1540295.1"/>
    <property type="molecule type" value="Genomic_DNA"/>
</dbReference>
<sequence length="157" mass="16578">MISIRRKPQEEVLSRFDRVQEAARQGAEVCRQSASNAAGRIAPVAEDRLMVVRGWSAPRLRRAARYVESGLAPRVSTFLSDVAGKVEPPKRSGPGRGTLMAMMGVVAAVGAAGVVATRRGVIRDMTKGSGEHAEDATSADSMTVSGADVDGQVHSPH</sequence>
<accession>A0ABV4QD31</accession>
<evidence type="ECO:0000256" key="1">
    <source>
        <dbReference type="SAM" id="MobiDB-lite"/>
    </source>
</evidence>
<keyword evidence="2" id="KW-1133">Transmembrane helix</keyword>
<dbReference type="Proteomes" id="UP001569963">
    <property type="component" value="Unassembled WGS sequence"/>
</dbReference>
<feature type="region of interest" description="Disordered" evidence="1">
    <location>
        <begin position="125"/>
        <end position="157"/>
    </location>
</feature>
<dbReference type="RefSeq" id="WP_371950202.1">
    <property type="nucleotide sequence ID" value="NZ_JAXCEI010000006.1"/>
</dbReference>
<evidence type="ECO:0008006" key="5">
    <source>
        <dbReference type="Google" id="ProtNLM"/>
    </source>
</evidence>
<keyword evidence="4" id="KW-1185">Reference proteome</keyword>
<feature type="transmembrane region" description="Helical" evidence="2">
    <location>
        <begin position="98"/>
        <end position="117"/>
    </location>
</feature>
<proteinExistence type="predicted"/>
<name>A0ABV4QD31_9ACTN</name>
<comment type="caution">
    <text evidence="3">The sequence shown here is derived from an EMBL/GenBank/DDBJ whole genome shotgun (WGS) entry which is preliminary data.</text>
</comment>
<evidence type="ECO:0000256" key="2">
    <source>
        <dbReference type="SAM" id="Phobius"/>
    </source>
</evidence>